<evidence type="ECO:0000313" key="4">
    <source>
        <dbReference type="Proteomes" id="UP000490939"/>
    </source>
</evidence>
<dbReference type="EMBL" id="WNWR01000405">
    <property type="protein sequence ID" value="KAE9979743.1"/>
    <property type="molecule type" value="Genomic_DNA"/>
</dbReference>
<proteinExistence type="predicted"/>
<dbReference type="AlphaFoldDB" id="A0A8H3UBJ9"/>
<gene>
    <name evidence="2" type="ORF">EG327_006906</name>
    <name evidence="1" type="ORF">EG328_008790</name>
</gene>
<comment type="caution">
    <text evidence="1">The sequence shown here is derived from an EMBL/GenBank/DDBJ whole genome shotgun (WGS) entry which is preliminary data.</text>
</comment>
<protein>
    <submittedName>
        <fullName evidence="1">Uncharacterized protein</fullName>
    </submittedName>
</protein>
<organism evidence="1 3">
    <name type="scientific">Venturia inaequalis</name>
    <name type="common">Apple scab fungus</name>
    <dbReference type="NCBI Taxonomy" id="5025"/>
    <lineage>
        <taxon>Eukaryota</taxon>
        <taxon>Fungi</taxon>
        <taxon>Dikarya</taxon>
        <taxon>Ascomycota</taxon>
        <taxon>Pezizomycotina</taxon>
        <taxon>Dothideomycetes</taxon>
        <taxon>Pleosporomycetidae</taxon>
        <taxon>Venturiales</taxon>
        <taxon>Venturiaceae</taxon>
        <taxon>Venturia</taxon>
    </lineage>
</organism>
<evidence type="ECO:0000313" key="1">
    <source>
        <dbReference type="EMBL" id="KAE9966643.1"/>
    </source>
</evidence>
<accession>A0A8H3UBJ9</accession>
<reference evidence="1 3" key="1">
    <citation type="submission" date="2018-12" db="EMBL/GenBank/DDBJ databases">
        <title>Venturia inaequalis Genome Resource.</title>
        <authorList>
            <person name="Lichtner F.J."/>
        </authorList>
    </citation>
    <scope>NUCLEOTIDE SEQUENCE [LARGE SCALE GENOMIC DNA]</scope>
    <source>
        <strain evidence="1 3">120213</strain>
        <strain evidence="2 4">DMI_063113</strain>
    </source>
</reference>
<dbReference type="EMBL" id="WNWS01000503">
    <property type="protein sequence ID" value="KAE9966643.1"/>
    <property type="molecule type" value="Genomic_DNA"/>
</dbReference>
<dbReference type="Proteomes" id="UP000447873">
    <property type="component" value="Unassembled WGS sequence"/>
</dbReference>
<dbReference type="Proteomes" id="UP000490939">
    <property type="component" value="Unassembled WGS sequence"/>
</dbReference>
<sequence length="76" mass="8764">MNRGNIPGYYFDEEKKKYFKITKTQYAPEGAKYGYDNYKKEIEVKNVSTASLPPQLVCQSTLAKNYHPLQANTLKP</sequence>
<evidence type="ECO:0000313" key="2">
    <source>
        <dbReference type="EMBL" id="KAE9979743.1"/>
    </source>
</evidence>
<name>A0A8H3UBJ9_VENIN</name>
<keyword evidence="4" id="KW-1185">Reference proteome</keyword>
<evidence type="ECO:0000313" key="3">
    <source>
        <dbReference type="Proteomes" id="UP000447873"/>
    </source>
</evidence>